<evidence type="ECO:0000256" key="2">
    <source>
        <dbReference type="SAM" id="SignalP"/>
    </source>
</evidence>
<proteinExistence type="predicted"/>
<dbReference type="PANTHER" id="PTHR31956:SF8">
    <property type="entry name" value="ACID PHOSPHATASE PHOA (AFU_ORTHOLOGUE AFUA_1G03570)"/>
    <property type="match status" value="1"/>
</dbReference>
<dbReference type="Gene3D" id="3.40.720.10">
    <property type="entry name" value="Alkaline Phosphatase, subunit A"/>
    <property type="match status" value="1"/>
</dbReference>
<organism evidence="3 4">
    <name type="scientific">Diversispora eburnea</name>
    <dbReference type="NCBI Taxonomy" id="1213867"/>
    <lineage>
        <taxon>Eukaryota</taxon>
        <taxon>Fungi</taxon>
        <taxon>Fungi incertae sedis</taxon>
        <taxon>Mucoromycota</taxon>
        <taxon>Glomeromycotina</taxon>
        <taxon>Glomeromycetes</taxon>
        <taxon>Diversisporales</taxon>
        <taxon>Diversisporaceae</taxon>
        <taxon>Diversispora</taxon>
    </lineage>
</organism>
<evidence type="ECO:0000256" key="1">
    <source>
        <dbReference type="ARBA" id="ARBA00022801"/>
    </source>
</evidence>
<protein>
    <submittedName>
        <fullName evidence="3">8038_t:CDS:1</fullName>
    </submittedName>
</protein>
<dbReference type="InterPro" id="IPR017850">
    <property type="entry name" value="Alkaline_phosphatase_core_sf"/>
</dbReference>
<sequence length="255" mass="29000">MDFYNLFSILFILLTNILNIIFASQSKPSVAGIYFDRIITIVLGNSKYDEAIKDPYLSFLASQGISLTEFHAVWHPSQPNYIAMICSSKSGVLTDFSQNINGPSLPILLEEKGISWKAYLENYPGKGFAGDYSDDRLYYRKHNPFISMNNIRNNKTLVSKIVNAEELTKDISEGNSLLIITFDESSSYFDLSNYNHIYTTLIGPNVLTSYKHQDNERYNHYDILPTIQINWNLSELGTNNDKQAKSLSSSLFLIN</sequence>
<keyword evidence="4" id="KW-1185">Reference proteome</keyword>
<dbReference type="AlphaFoldDB" id="A0A9N8VMN1"/>
<reference evidence="3" key="1">
    <citation type="submission" date="2021-06" db="EMBL/GenBank/DDBJ databases">
        <authorList>
            <person name="Kallberg Y."/>
            <person name="Tangrot J."/>
            <person name="Rosling A."/>
        </authorList>
    </citation>
    <scope>NUCLEOTIDE SEQUENCE</scope>
    <source>
        <strain evidence="3">AZ414A</strain>
    </source>
</reference>
<dbReference type="OrthoDB" id="5135119at2759"/>
<dbReference type="GO" id="GO:0009395">
    <property type="term" value="P:phospholipid catabolic process"/>
    <property type="evidence" value="ECO:0007669"/>
    <property type="project" value="TreeGrafter"/>
</dbReference>
<dbReference type="EMBL" id="CAJVPK010000150">
    <property type="protein sequence ID" value="CAG8460636.1"/>
    <property type="molecule type" value="Genomic_DNA"/>
</dbReference>
<dbReference type="InterPro" id="IPR007312">
    <property type="entry name" value="Phosphoesterase"/>
</dbReference>
<keyword evidence="1" id="KW-0378">Hydrolase</keyword>
<name>A0A9N8VMN1_9GLOM</name>
<evidence type="ECO:0000313" key="4">
    <source>
        <dbReference type="Proteomes" id="UP000789706"/>
    </source>
</evidence>
<keyword evidence="2" id="KW-0732">Signal</keyword>
<dbReference type="PANTHER" id="PTHR31956">
    <property type="entry name" value="NON-SPECIFIC PHOSPHOLIPASE C4-RELATED"/>
    <property type="match status" value="1"/>
</dbReference>
<dbReference type="Pfam" id="PF04185">
    <property type="entry name" value="Phosphoesterase"/>
    <property type="match status" value="1"/>
</dbReference>
<dbReference type="GO" id="GO:0016788">
    <property type="term" value="F:hydrolase activity, acting on ester bonds"/>
    <property type="evidence" value="ECO:0007669"/>
    <property type="project" value="InterPro"/>
</dbReference>
<evidence type="ECO:0000313" key="3">
    <source>
        <dbReference type="EMBL" id="CAG8460636.1"/>
    </source>
</evidence>
<comment type="caution">
    <text evidence="3">The sequence shown here is derived from an EMBL/GenBank/DDBJ whole genome shotgun (WGS) entry which is preliminary data.</text>
</comment>
<gene>
    <name evidence="3" type="ORF">DEBURN_LOCUS2659</name>
</gene>
<feature type="chain" id="PRO_5040199428" evidence="2">
    <location>
        <begin position="24"/>
        <end position="255"/>
    </location>
</feature>
<dbReference type="Proteomes" id="UP000789706">
    <property type="component" value="Unassembled WGS sequence"/>
</dbReference>
<feature type="signal peptide" evidence="2">
    <location>
        <begin position="1"/>
        <end position="23"/>
    </location>
</feature>
<accession>A0A9N8VMN1</accession>